<evidence type="ECO:0000256" key="2">
    <source>
        <dbReference type="ARBA" id="ARBA00022741"/>
    </source>
</evidence>
<gene>
    <name evidence="6" type="ORF">H9736_08195</name>
</gene>
<evidence type="ECO:0000256" key="1">
    <source>
        <dbReference type="ARBA" id="ARBA00022737"/>
    </source>
</evidence>
<dbReference type="EMBL" id="DXES01000174">
    <property type="protein sequence ID" value="HIX66212.1"/>
    <property type="molecule type" value="Genomic_DNA"/>
</dbReference>
<feature type="region of interest" description="Disordered" evidence="4">
    <location>
        <begin position="217"/>
        <end position="244"/>
    </location>
</feature>
<reference evidence="6" key="1">
    <citation type="journal article" date="2021" name="PeerJ">
        <title>Extensive microbial diversity within the chicken gut microbiome revealed by metagenomics and culture.</title>
        <authorList>
            <person name="Gilroy R."/>
            <person name="Ravi A."/>
            <person name="Getino M."/>
            <person name="Pursley I."/>
            <person name="Horton D.L."/>
            <person name="Alikhan N.F."/>
            <person name="Baker D."/>
            <person name="Gharbi K."/>
            <person name="Hall N."/>
            <person name="Watson M."/>
            <person name="Adriaenssens E.M."/>
            <person name="Foster-Nyarko E."/>
            <person name="Jarju S."/>
            <person name="Secka A."/>
            <person name="Antonio M."/>
            <person name="Oren A."/>
            <person name="Chaudhuri R.R."/>
            <person name="La Ragione R."/>
            <person name="Hildebrand F."/>
            <person name="Pallen M.J."/>
        </authorList>
    </citation>
    <scope>NUCLEOTIDE SEQUENCE</scope>
    <source>
        <strain evidence="6">CHK188-5543</strain>
    </source>
</reference>
<dbReference type="NCBIfam" id="NF000355">
    <property type="entry name" value="ribo_prot_ABC_F"/>
    <property type="match status" value="1"/>
</dbReference>
<dbReference type="GO" id="GO:0005524">
    <property type="term" value="F:ATP binding"/>
    <property type="evidence" value="ECO:0007669"/>
    <property type="project" value="UniProtKB-KW"/>
</dbReference>
<dbReference type="InterPro" id="IPR017871">
    <property type="entry name" value="ABC_transporter-like_CS"/>
</dbReference>
<dbReference type="PROSITE" id="PS50893">
    <property type="entry name" value="ABC_TRANSPORTER_2"/>
    <property type="match status" value="2"/>
</dbReference>
<dbReference type="InterPro" id="IPR003439">
    <property type="entry name" value="ABC_transporter-like_ATP-bd"/>
</dbReference>
<proteinExistence type="predicted"/>
<dbReference type="InterPro" id="IPR003593">
    <property type="entry name" value="AAA+_ATPase"/>
</dbReference>
<dbReference type="PANTHER" id="PTHR19211:SF14">
    <property type="entry name" value="ATP-BINDING CASSETTE SUB-FAMILY F MEMBER 1"/>
    <property type="match status" value="1"/>
</dbReference>
<keyword evidence="1" id="KW-0677">Repeat</keyword>
<dbReference type="PANTHER" id="PTHR19211">
    <property type="entry name" value="ATP-BINDING TRANSPORT PROTEIN-RELATED"/>
    <property type="match status" value="1"/>
</dbReference>
<dbReference type="Pfam" id="PF13304">
    <property type="entry name" value="AAA_21"/>
    <property type="match status" value="1"/>
</dbReference>
<dbReference type="AlphaFoldDB" id="A0A9D1WS47"/>
<evidence type="ECO:0000259" key="5">
    <source>
        <dbReference type="PROSITE" id="PS50893"/>
    </source>
</evidence>
<dbReference type="SMART" id="SM00382">
    <property type="entry name" value="AAA"/>
    <property type="match status" value="2"/>
</dbReference>
<reference evidence="6" key="2">
    <citation type="submission" date="2021-04" db="EMBL/GenBank/DDBJ databases">
        <authorList>
            <person name="Gilroy R."/>
        </authorList>
    </citation>
    <scope>NUCLEOTIDE SEQUENCE</scope>
    <source>
        <strain evidence="6">CHK188-5543</strain>
    </source>
</reference>
<comment type="caution">
    <text evidence="6">The sequence shown here is derived from an EMBL/GenBank/DDBJ whole genome shotgun (WGS) entry which is preliminary data.</text>
</comment>
<dbReference type="GO" id="GO:0016887">
    <property type="term" value="F:ATP hydrolysis activity"/>
    <property type="evidence" value="ECO:0007669"/>
    <property type="project" value="InterPro"/>
</dbReference>
<dbReference type="InterPro" id="IPR032781">
    <property type="entry name" value="ABC_tran_Xtn"/>
</dbReference>
<evidence type="ECO:0000256" key="4">
    <source>
        <dbReference type="SAM" id="MobiDB-lite"/>
    </source>
</evidence>
<dbReference type="Proteomes" id="UP000886800">
    <property type="component" value="Unassembled WGS sequence"/>
</dbReference>
<evidence type="ECO:0000313" key="6">
    <source>
        <dbReference type="EMBL" id="HIX66212.1"/>
    </source>
</evidence>
<dbReference type="Gene3D" id="3.40.50.300">
    <property type="entry name" value="P-loop containing nucleotide triphosphate hydrolases"/>
    <property type="match status" value="3"/>
</dbReference>
<name>A0A9D1WS47_9FIRM</name>
<feature type="domain" description="ABC transporter" evidence="5">
    <location>
        <begin position="289"/>
        <end position="482"/>
    </location>
</feature>
<feature type="domain" description="ABC transporter" evidence="5">
    <location>
        <begin position="4"/>
        <end position="194"/>
    </location>
</feature>
<evidence type="ECO:0000313" key="7">
    <source>
        <dbReference type="Proteomes" id="UP000886800"/>
    </source>
</evidence>
<dbReference type="PROSITE" id="PS00211">
    <property type="entry name" value="ABC_TRANSPORTER_1"/>
    <property type="match status" value="1"/>
</dbReference>
<dbReference type="InterPro" id="IPR003959">
    <property type="entry name" value="ATPase_AAA_core"/>
</dbReference>
<dbReference type="SUPFAM" id="SSF52540">
    <property type="entry name" value="P-loop containing nucleoside triphosphate hydrolases"/>
    <property type="match status" value="2"/>
</dbReference>
<dbReference type="CDD" id="cd03221">
    <property type="entry name" value="ABCF_EF-3"/>
    <property type="match status" value="2"/>
</dbReference>
<accession>A0A9D1WS47</accession>
<organism evidence="6 7">
    <name type="scientific">Candidatus Anaerotruncus excrementipullorum</name>
    <dbReference type="NCBI Taxonomy" id="2838465"/>
    <lineage>
        <taxon>Bacteria</taxon>
        <taxon>Bacillati</taxon>
        <taxon>Bacillota</taxon>
        <taxon>Clostridia</taxon>
        <taxon>Eubacteriales</taxon>
        <taxon>Oscillospiraceae</taxon>
        <taxon>Anaerotruncus</taxon>
    </lineage>
</organism>
<evidence type="ECO:0000256" key="3">
    <source>
        <dbReference type="ARBA" id="ARBA00022840"/>
    </source>
</evidence>
<sequence length="484" mass="51895">MALLEAFSLQKAFGERTLFQIPHLEIQPGDRIGLVGPNGAGKSTLLHLLYGDLPPDGGRVVRRCPIALVEQLPAPGQPLPPVEDPRLLGLLGVGEGAASGGERTRLALAAALSRDTPLLLLDEPTNSLDLAGIALLRRLLGRCRGAVVLVTHDQALLEDCCTAIWELAEGGLRVFPGHYTQWLAQREQERASQQAAYDQYRGERARLEREARRLAQQAQGLRKAPRRMGNSEARLHKGSATVPQGRLARQAAVLEGRAQRLAQVDRPDSLPQVRMPLGVSSPLTSPTALRVEGLAACYGGRPVFQDLSLTLATGSRTVLLGPNGAGKSTLARCIWEQVPGVRWAPGLRIGYFAQDHQLLDPAATLLENARAHSSLPESQVRTLLANLGFAGQSVYRPAGVLSGGERAKAAFAQLLAGDYNFLLLDEPTNHLDLYARRALEGLLAQWQGTLLVITHDRALARGVGGRALWLEGGALGEAAPEALG</sequence>
<dbReference type="InterPro" id="IPR050611">
    <property type="entry name" value="ABCF"/>
</dbReference>
<keyword evidence="2" id="KW-0547">Nucleotide-binding</keyword>
<dbReference type="Pfam" id="PF12848">
    <property type="entry name" value="ABC_tran_Xtn"/>
    <property type="match status" value="1"/>
</dbReference>
<dbReference type="Pfam" id="PF00005">
    <property type="entry name" value="ABC_tran"/>
    <property type="match status" value="2"/>
</dbReference>
<dbReference type="InterPro" id="IPR027417">
    <property type="entry name" value="P-loop_NTPase"/>
</dbReference>
<protein>
    <submittedName>
        <fullName evidence="6">ATP-binding cassette domain-containing protein</fullName>
    </submittedName>
</protein>
<keyword evidence="3 6" id="KW-0067">ATP-binding</keyword>